<dbReference type="InterPro" id="IPR017750">
    <property type="entry name" value="ATPase_T1SS"/>
</dbReference>
<dbReference type="SMART" id="SM00382">
    <property type="entry name" value="AAA"/>
    <property type="match status" value="1"/>
</dbReference>
<evidence type="ECO:0000256" key="10">
    <source>
        <dbReference type="SAM" id="Phobius"/>
    </source>
</evidence>
<keyword evidence="4 10" id="KW-0812">Transmembrane</keyword>
<dbReference type="GO" id="GO:0016887">
    <property type="term" value="F:ATP hydrolysis activity"/>
    <property type="evidence" value="ECO:0007669"/>
    <property type="project" value="InterPro"/>
</dbReference>
<dbReference type="InterPro" id="IPR005074">
    <property type="entry name" value="Peptidase_C39"/>
</dbReference>
<keyword evidence="6" id="KW-0378">Hydrolase</keyword>
<keyword evidence="15" id="KW-1185">Reference proteome</keyword>
<dbReference type="EMBL" id="CP040428">
    <property type="protein sequence ID" value="QCT21110.1"/>
    <property type="molecule type" value="Genomic_DNA"/>
</dbReference>
<keyword evidence="3" id="KW-1003">Cell membrane</keyword>
<evidence type="ECO:0000256" key="4">
    <source>
        <dbReference type="ARBA" id="ARBA00022692"/>
    </source>
</evidence>
<feature type="transmembrane region" description="Helical" evidence="10">
    <location>
        <begin position="291"/>
        <end position="313"/>
    </location>
</feature>
<keyword evidence="8 10" id="KW-1133">Transmembrane helix</keyword>
<comment type="subcellular location">
    <subcellularLocation>
        <location evidence="1">Cell membrane</location>
        <topology evidence="1">Multi-pass membrane protein</topology>
    </subcellularLocation>
</comment>
<dbReference type="OrthoDB" id="9787557at2"/>
<dbReference type="InterPro" id="IPR039421">
    <property type="entry name" value="Type_1_exporter"/>
</dbReference>
<proteinExistence type="predicted"/>
<feature type="transmembrane region" description="Helical" evidence="10">
    <location>
        <begin position="219"/>
        <end position="239"/>
    </location>
</feature>
<dbReference type="InterPro" id="IPR003593">
    <property type="entry name" value="AAA+_ATPase"/>
</dbReference>
<dbReference type="CDD" id="cd18587">
    <property type="entry name" value="ABC_6TM_LapB_like"/>
    <property type="match status" value="1"/>
</dbReference>
<keyword evidence="2" id="KW-0813">Transport</keyword>
<evidence type="ECO:0000256" key="7">
    <source>
        <dbReference type="ARBA" id="ARBA00022840"/>
    </source>
</evidence>
<evidence type="ECO:0000259" key="11">
    <source>
        <dbReference type="PROSITE" id="PS50893"/>
    </source>
</evidence>
<dbReference type="InterPro" id="IPR011527">
    <property type="entry name" value="ABC1_TM_dom"/>
</dbReference>
<evidence type="ECO:0000313" key="14">
    <source>
        <dbReference type="EMBL" id="QCT21110.1"/>
    </source>
</evidence>
<keyword evidence="7" id="KW-0067">ATP-binding</keyword>
<dbReference type="KEGG" id="izh:FEM41_16380"/>
<evidence type="ECO:0000256" key="2">
    <source>
        <dbReference type="ARBA" id="ARBA00022448"/>
    </source>
</evidence>
<evidence type="ECO:0000256" key="8">
    <source>
        <dbReference type="ARBA" id="ARBA00022989"/>
    </source>
</evidence>
<dbReference type="SUPFAM" id="SSF90123">
    <property type="entry name" value="ABC transporter transmembrane region"/>
    <property type="match status" value="1"/>
</dbReference>
<dbReference type="FunFam" id="3.40.50.300:FF:000299">
    <property type="entry name" value="ABC transporter ATP-binding protein/permease"/>
    <property type="match status" value="1"/>
</dbReference>
<name>A0A4P8YK51_9ENTR</name>
<dbReference type="AlphaFoldDB" id="A0A4P8YK51"/>
<dbReference type="PANTHER" id="PTHR43394">
    <property type="entry name" value="ATP-DEPENDENT PERMEASE MDL1, MITOCHONDRIAL"/>
    <property type="match status" value="1"/>
</dbReference>
<protein>
    <submittedName>
        <fullName evidence="14">Type I secretion system permease/ATPase</fullName>
    </submittedName>
</protein>
<evidence type="ECO:0000259" key="13">
    <source>
        <dbReference type="PROSITE" id="PS50990"/>
    </source>
</evidence>
<feature type="domain" description="Peptidase C39" evidence="13">
    <location>
        <begin position="27"/>
        <end position="149"/>
    </location>
</feature>
<feature type="domain" description="ABC transmembrane type-1" evidence="12">
    <location>
        <begin position="185"/>
        <end position="463"/>
    </location>
</feature>
<evidence type="ECO:0000256" key="6">
    <source>
        <dbReference type="ARBA" id="ARBA00022801"/>
    </source>
</evidence>
<dbReference type="GO" id="GO:0008233">
    <property type="term" value="F:peptidase activity"/>
    <property type="evidence" value="ECO:0007669"/>
    <property type="project" value="InterPro"/>
</dbReference>
<dbReference type="Proteomes" id="UP000302163">
    <property type="component" value="Chromosome"/>
</dbReference>
<keyword evidence="5" id="KW-0547">Nucleotide-binding</keyword>
<accession>A0A4P8YK51</accession>
<dbReference type="PROSITE" id="PS50929">
    <property type="entry name" value="ABC_TM1F"/>
    <property type="match status" value="1"/>
</dbReference>
<evidence type="ECO:0000256" key="5">
    <source>
        <dbReference type="ARBA" id="ARBA00022741"/>
    </source>
</evidence>
<dbReference type="Gene3D" id="3.90.70.10">
    <property type="entry name" value="Cysteine proteinases"/>
    <property type="match status" value="1"/>
</dbReference>
<dbReference type="Pfam" id="PF00664">
    <property type="entry name" value="ABC_membrane"/>
    <property type="match status" value="1"/>
</dbReference>
<dbReference type="PROSITE" id="PS50893">
    <property type="entry name" value="ABC_TRANSPORTER_2"/>
    <property type="match status" value="1"/>
</dbReference>
<dbReference type="NCBIfam" id="TIGR03375">
    <property type="entry name" value="type_I_sec_LssB"/>
    <property type="match status" value="1"/>
</dbReference>
<feature type="transmembrane region" description="Helical" evidence="10">
    <location>
        <begin position="319"/>
        <end position="342"/>
    </location>
</feature>
<dbReference type="SUPFAM" id="SSF52540">
    <property type="entry name" value="P-loop containing nucleoside triphosphate hydrolases"/>
    <property type="match status" value="1"/>
</dbReference>
<dbReference type="GO" id="GO:0005524">
    <property type="term" value="F:ATP binding"/>
    <property type="evidence" value="ECO:0007669"/>
    <property type="project" value="UniProtKB-KW"/>
</dbReference>
<sequence length="754" mass="82613">MTILETQAEVTDSNIVPAANDEIPGVKASRGGGPAQAIQSALRLFDVRLTLTELVSGMSRCPESFEEQRQWAILAVQRRGMVAVWQKMSLADIRSFLLPAVIRLESGYAVLTHYDASKCSVIIPEVSDRPVEIETDKLVQEYGGELLLIRPQSHMDHRADDLVKVSGRHWFWHTLWGFKRYIVEAAALSVVINILVLAMSIFTMTVYNRVLPNQTYVTLWTMAIGVAIALLFEFGARLARSWITDRAGKKIDLLLGARIFRHVLEGKMANRAQSNGAFGNVMQSFETVRDLSTSAALTTVADLPFVLLFLVVIHLVAGPLVWCVLMILLVIVAMVLLMQIPLKRHAEESMKIGSNRYGLVIETLDNLETIKALRAENLVSAKHDIASVKLSGVAMKSRFLSSMGAGAIQTTQQFGTVILLLWGVYLVGDGTISMGGIIATMTLMGRAVTPIATLAALGLRIQQARTSLTILNKLMQTPTEREDDKVYVQLPQGSQSEIECRNLSFNYQPGLPAVIEHLDLRLRHGERVAILGKMGSGKSSLLRLLVGLYQPEQGEICVSGVDIRQIAPAELRSRIALVNQEPRLMFGTLRDNLLMGAPHASDAEMMRVASLTGVSDIVARHPMGYGMPIGEKGETLSGGQKQAIALARALLAQPDVLLLDEPTSGMDMGSERTVLQALKPVMEGRTVVIVTHRPAILHYVDRIVVMDDGLKVADGPKDEIIRLLNTGQIPAASVVRAAAKPQSVIQMEEERQDV</sequence>
<dbReference type="Gene3D" id="3.40.50.300">
    <property type="entry name" value="P-loop containing nucleotide triphosphate hydrolases"/>
    <property type="match status" value="1"/>
</dbReference>
<reference evidence="14 15" key="1">
    <citation type="submission" date="2019-05" db="EMBL/GenBank/DDBJ databases">
        <title>Complete genome sequence of Izhakiella calystegiae KSNA2, an endophyte isolated from beach morning glory (Calystegia soldanella).</title>
        <authorList>
            <person name="Jiang L."/>
            <person name="Jeong J.C."/>
            <person name="Kim C.Y."/>
            <person name="Kim D.H."/>
            <person name="Kim S.W."/>
            <person name="Lee j."/>
        </authorList>
    </citation>
    <scope>NUCLEOTIDE SEQUENCE [LARGE SCALE GENOMIC DNA]</scope>
    <source>
        <strain evidence="14 15">KSNA2</strain>
    </source>
</reference>
<dbReference type="PROSITE" id="PS00211">
    <property type="entry name" value="ABC_TRANSPORTER_1"/>
    <property type="match status" value="1"/>
</dbReference>
<dbReference type="GO" id="GO:0006508">
    <property type="term" value="P:proteolysis"/>
    <property type="evidence" value="ECO:0007669"/>
    <property type="project" value="InterPro"/>
</dbReference>
<dbReference type="InterPro" id="IPR027417">
    <property type="entry name" value="P-loop_NTPase"/>
</dbReference>
<dbReference type="InterPro" id="IPR017871">
    <property type="entry name" value="ABC_transporter-like_CS"/>
</dbReference>
<evidence type="ECO:0000256" key="3">
    <source>
        <dbReference type="ARBA" id="ARBA00022475"/>
    </source>
</evidence>
<evidence type="ECO:0000313" key="15">
    <source>
        <dbReference type="Proteomes" id="UP000302163"/>
    </source>
</evidence>
<gene>
    <name evidence="14" type="ORF">FEM41_16380</name>
</gene>
<dbReference type="GO" id="GO:0005886">
    <property type="term" value="C:plasma membrane"/>
    <property type="evidence" value="ECO:0007669"/>
    <property type="project" value="UniProtKB-SubCell"/>
</dbReference>
<feature type="transmembrane region" description="Helical" evidence="10">
    <location>
        <begin position="181"/>
        <end position="207"/>
    </location>
</feature>
<evidence type="ECO:0000256" key="1">
    <source>
        <dbReference type="ARBA" id="ARBA00004651"/>
    </source>
</evidence>
<evidence type="ECO:0000259" key="12">
    <source>
        <dbReference type="PROSITE" id="PS50929"/>
    </source>
</evidence>
<dbReference type="InterPro" id="IPR003439">
    <property type="entry name" value="ABC_transporter-like_ATP-bd"/>
</dbReference>
<dbReference type="InterPro" id="IPR036640">
    <property type="entry name" value="ABC1_TM_sf"/>
</dbReference>
<dbReference type="RefSeq" id="WP_138097266.1">
    <property type="nucleotide sequence ID" value="NZ_CP040428.1"/>
</dbReference>
<organism evidence="14 15">
    <name type="scientific">Jejubacter calystegiae</name>
    <dbReference type="NCBI Taxonomy" id="2579935"/>
    <lineage>
        <taxon>Bacteria</taxon>
        <taxon>Pseudomonadati</taxon>
        <taxon>Pseudomonadota</taxon>
        <taxon>Gammaproteobacteria</taxon>
        <taxon>Enterobacterales</taxon>
        <taxon>Enterobacteriaceae</taxon>
        <taxon>Jejubacter</taxon>
    </lineage>
</organism>
<feature type="domain" description="ABC transporter" evidence="11">
    <location>
        <begin position="498"/>
        <end position="733"/>
    </location>
</feature>
<dbReference type="PANTHER" id="PTHR43394:SF1">
    <property type="entry name" value="ATP-BINDING CASSETTE SUB-FAMILY B MEMBER 10, MITOCHONDRIAL"/>
    <property type="match status" value="1"/>
</dbReference>
<dbReference type="Gene3D" id="1.20.1560.10">
    <property type="entry name" value="ABC transporter type 1, transmembrane domain"/>
    <property type="match status" value="1"/>
</dbReference>
<evidence type="ECO:0000256" key="9">
    <source>
        <dbReference type="ARBA" id="ARBA00023136"/>
    </source>
</evidence>
<keyword evidence="9 10" id="KW-0472">Membrane</keyword>
<dbReference type="Pfam" id="PF00005">
    <property type="entry name" value="ABC_tran"/>
    <property type="match status" value="1"/>
</dbReference>
<dbReference type="GO" id="GO:0015421">
    <property type="term" value="F:ABC-type oligopeptide transporter activity"/>
    <property type="evidence" value="ECO:0007669"/>
    <property type="project" value="TreeGrafter"/>
</dbReference>
<dbReference type="PROSITE" id="PS50990">
    <property type="entry name" value="PEPTIDASE_C39"/>
    <property type="match status" value="1"/>
</dbReference>